<organism evidence="16 17">
    <name type="scientific">Leptobrachium leishanense</name>
    <name type="common">Leishan spiny toad</name>
    <dbReference type="NCBI Taxonomy" id="445787"/>
    <lineage>
        <taxon>Eukaryota</taxon>
        <taxon>Metazoa</taxon>
        <taxon>Chordata</taxon>
        <taxon>Craniata</taxon>
        <taxon>Vertebrata</taxon>
        <taxon>Euteleostomi</taxon>
        <taxon>Amphibia</taxon>
        <taxon>Batrachia</taxon>
        <taxon>Anura</taxon>
        <taxon>Pelobatoidea</taxon>
        <taxon>Megophryidae</taxon>
        <taxon>Leptobrachium</taxon>
    </lineage>
</organism>
<feature type="domain" description="KIND" evidence="15">
    <location>
        <begin position="27"/>
        <end position="206"/>
    </location>
</feature>
<feature type="compositionally biased region" description="Acidic residues" evidence="14">
    <location>
        <begin position="150"/>
        <end position="162"/>
    </location>
</feature>
<dbReference type="GO" id="GO:0005856">
    <property type="term" value="C:cytoskeleton"/>
    <property type="evidence" value="ECO:0007669"/>
    <property type="project" value="UniProtKB-SubCell"/>
</dbReference>
<comment type="similarity">
    <text evidence="4">Belongs to the spire family.</text>
</comment>
<dbReference type="GO" id="GO:0030041">
    <property type="term" value="P:actin filament polymerization"/>
    <property type="evidence" value="ECO:0007669"/>
    <property type="project" value="TreeGrafter"/>
</dbReference>
<evidence type="ECO:0000313" key="17">
    <source>
        <dbReference type="Proteomes" id="UP000694569"/>
    </source>
</evidence>
<keyword evidence="8" id="KW-0677">Repeat</keyword>
<dbReference type="Proteomes" id="UP000694569">
    <property type="component" value="Unplaced"/>
</dbReference>
<dbReference type="AlphaFoldDB" id="A0A8C5WKK9"/>
<dbReference type="GeneTree" id="ENSGT00390000003058"/>
<evidence type="ECO:0000256" key="13">
    <source>
        <dbReference type="ARBA" id="ARBA00023329"/>
    </source>
</evidence>
<comment type="subcellular location">
    <subcellularLocation>
        <location evidence="3">Cell membrane</location>
        <topology evidence="3">Peripheral membrane protein</topology>
        <orientation evidence="3">Cytoplasmic side</orientation>
    </subcellularLocation>
    <subcellularLocation>
        <location evidence="2">Cytoplasm</location>
        <location evidence="2">Cytoskeleton</location>
    </subcellularLocation>
    <subcellularLocation>
        <location evidence="1">Cytoplasmic vesicle membrane</location>
        <topology evidence="1">Peripheral membrane protein</topology>
        <orientation evidence="1">Cytoplasmic side</orientation>
    </subcellularLocation>
</comment>
<dbReference type="InterPro" id="IPR029901">
    <property type="entry name" value="Spire"/>
</dbReference>
<dbReference type="PROSITE" id="PS51377">
    <property type="entry name" value="KIND"/>
    <property type="match status" value="1"/>
</dbReference>
<dbReference type="OrthoDB" id="10043757at2759"/>
<keyword evidence="17" id="KW-1185">Reference proteome</keyword>
<evidence type="ECO:0000256" key="11">
    <source>
        <dbReference type="ARBA" id="ARBA00023203"/>
    </source>
</evidence>
<dbReference type="Pfam" id="PF16474">
    <property type="entry name" value="KIND"/>
    <property type="match status" value="1"/>
</dbReference>
<evidence type="ECO:0000256" key="10">
    <source>
        <dbReference type="ARBA" id="ARBA00023136"/>
    </source>
</evidence>
<dbReference type="GO" id="GO:0030659">
    <property type="term" value="C:cytoplasmic vesicle membrane"/>
    <property type="evidence" value="ECO:0007669"/>
    <property type="project" value="UniProtKB-SubCell"/>
</dbReference>
<evidence type="ECO:0000256" key="6">
    <source>
        <dbReference type="ARBA" id="ARBA00022475"/>
    </source>
</evidence>
<keyword evidence="13" id="KW-0968">Cytoplasmic vesicle</keyword>
<evidence type="ECO:0000256" key="1">
    <source>
        <dbReference type="ARBA" id="ARBA00004180"/>
    </source>
</evidence>
<evidence type="ECO:0000256" key="12">
    <source>
        <dbReference type="ARBA" id="ARBA00023212"/>
    </source>
</evidence>
<dbReference type="GO" id="GO:0048193">
    <property type="term" value="P:Golgi vesicle transport"/>
    <property type="evidence" value="ECO:0007669"/>
    <property type="project" value="TreeGrafter"/>
</dbReference>
<dbReference type="GO" id="GO:0005938">
    <property type="term" value="C:cell cortex"/>
    <property type="evidence" value="ECO:0007669"/>
    <property type="project" value="TreeGrafter"/>
</dbReference>
<dbReference type="GO" id="GO:0051639">
    <property type="term" value="P:actin filament network formation"/>
    <property type="evidence" value="ECO:0007669"/>
    <property type="project" value="TreeGrafter"/>
</dbReference>
<evidence type="ECO:0000256" key="14">
    <source>
        <dbReference type="SAM" id="MobiDB-lite"/>
    </source>
</evidence>
<dbReference type="Gene3D" id="1.10.510.10">
    <property type="entry name" value="Transferase(Phosphotransferase) domain 1"/>
    <property type="match status" value="1"/>
</dbReference>
<dbReference type="Ensembl" id="ENSLLET00000047145.1">
    <property type="protein sequence ID" value="ENSLLEP00000045336.1"/>
    <property type="gene ID" value="ENSLLEG00000028658.1"/>
</dbReference>
<reference evidence="16" key="2">
    <citation type="submission" date="2025-09" db="UniProtKB">
        <authorList>
            <consortium name="Ensembl"/>
        </authorList>
    </citation>
    <scope>IDENTIFICATION</scope>
</reference>
<dbReference type="GO" id="GO:0036089">
    <property type="term" value="P:cleavage furrow formation"/>
    <property type="evidence" value="ECO:0007669"/>
    <property type="project" value="TreeGrafter"/>
</dbReference>
<dbReference type="GO" id="GO:0008017">
    <property type="term" value="F:microtubule binding"/>
    <property type="evidence" value="ECO:0007669"/>
    <property type="project" value="TreeGrafter"/>
</dbReference>
<feature type="region of interest" description="Disordered" evidence="14">
    <location>
        <begin position="144"/>
        <end position="164"/>
    </location>
</feature>
<reference evidence="16" key="1">
    <citation type="submission" date="2025-08" db="UniProtKB">
        <authorList>
            <consortium name="Ensembl"/>
        </authorList>
    </citation>
    <scope>IDENTIFICATION</scope>
</reference>
<dbReference type="CDD" id="cd22186">
    <property type="entry name" value="WH2_Spire1-2_r3"/>
    <property type="match status" value="1"/>
</dbReference>
<dbReference type="GO" id="GO:0005886">
    <property type="term" value="C:plasma membrane"/>
    <property type="evidence" value="ECO:0007669"/>
    <property type="project" value="UniProtKB-SubCell"/>
</dbReference>
<evidence type="ECO:0000256" key="9">
    <source>
        <dbReference type="ARBA" id="ARBA00022927"/>
    </source>
</evidence>
<evidence type="ECO:0000256" key="8">
    <source>
        <dbReference type="ARBA" id="ARBA00022737"/>
    </source>
</evidence>
<evidence type="ECO:0000256" key="4">
    <source>
        <dbReference type="ARBA" id="ARBA00010956"/>
    </source>
</evidence>
<accession>A0A8C5WKK9</accession>
<feature type="region of interest" description="Disordered" evidence="14">
    <location>
        <begin position="461"/>
        <end position="484"/>
    </location>
</feature>
<evidence type="ECO:0000313" key="16">
    <source>
        <dbReference type="Ensembl" id="ENSLLEP00000045336.1"/>
    </source>
</evidence>
<proteinExistence type="inferred from homology"/>
<name>A0A8C5WKK9_9ANUR</name>
<sequence length="671" mass="74707">VRGGGGGGARAGASLGGSVMCEGSGELSLEQVLKSYEQPINEEQAWAVCYQCSRGLADTQTTPSRIRDPSSLLLHRDGTVTVLPETPPPPPTITLPPSVTLPMVQCLGFAIYRALDWGLDDSEERELSPQLEQFIDLMANSDSEGALTDEGYEDPEDEDEDGGQTRVVRSFSSVLRICASRLPEPHEAQSHYQAVCRALFAETVELRAFLKKIREAKEVLMKLRVEESEPDGLVNLQNTDWACLWVQLMKDLRHGVQLKKVRENTFNSLPTEYQLTPFEMLMQDIRARNYKLRTVTVGGDIPTKVKKDAHEVILDFIRSRPPLKPVSQRNLPPLPFQQRSLHEKILEEIKQEPKLRPVETQKRGHKGFGSLPCIVDACSTDVKSTSCINLSVPDSGAPRLRPRVLLKAPTLAEMEEMNLSEVMGGSPLPLKRDRSFSEQDLAQLQCEMGHPPQHLLSQEQQAQAARARSGSMNTTPRQHRTPLAGECCGGTSLMRSLVDVITKAASVLYEYHLILMQEFSHPVDTLALTVEEVINVRRVLVKAEMEKFLPRKELYTNLKKGKICCCCKMKLPAKKLGHIPVYTVGFESYPSKIGGSHSKKDTFQSCGGLSLRNIEVQFPHIYAQGSTLKDVCSDCACFIRDVVCSSRKSVDILNRQSQKRLNPCKITTCTT</sequence>
<evidence type="ECO:0000256" key="7">
    <source>
        <dbReference type="ARBA" id="ARBA00022490"/>
    </source>
</evidence>
<dbReference type="CDD" id="cd22081">
    <property type="entry name" value="WH2_Spire2_r4"/>
    <property type="match status" value="1"/>
</dbReference>
<dbReference type="GO" id="GO:0040038">
    <property type="term" value="P:polar body extrusion after meiotic divisions"/>
    <property type="evidence" value="ECO:0007669"/>
    <property type="project" value="TreeGrafter"/>
</dbReference>
<keyword evidence="9" id="KW-0653">Protein transport</keyword>
<dbReference type="GO" id="GO:0003779">
    <property type="term" value="F:actin binding"/>
    <property type="evidence" value="ECO:0007669"/>
    <property type="project" value="UniProtKB-KW"/>
</dbReference>
<dbReference type="SMART" id="SM00750">
    <property type="entry name" value="KIND"/>
    <property type="match status" value="1"/>
</dbReference>
<keyword evidence="11" id="KW-0009">Actin-binding</keyword>
<keyword evidence="5" id="KW-0813">Transport</keyword>
<evidence type="ECO:0000259" key="15">
    <source>
        <dbReference type="PROSITE" id="PS51377"/>
    </source>
</evidence>
<keyword evidence="12" id="KW-0206">Cytoskeleton</keyword>
<keyword evidence="7" id="KW-0963">Cytoplasm</keyword>
<evidence type="ECO:0000256" key="2">
    <source>
        <dbReference type="ARBA" id="ARBA00004245"/>
    </source>
</evidence>
<dbReference type="PANTHER" id="PTHR21345">
    <property type="entry name" value="SPIRE"/>
    <property type="match status" value="1"/>
</dbReference>
<keyword evidence="6" id="KW-1003">Cell membrane</keyword>
<protein>
    <submittedName>
        <fullName evidence="16">Spire type actin nucleation factor 2</fullName>
    </submittedName>
</protein>
<evidence type="ECO:0000256" key="3">
    <source>
        <dbReference type="ARBA" id="ARBA00004413"/>
    </source>
</evidence>
<dbReference type="GO" id="GO:0015031">
    <property type="term" value="P:protein transport"/>
    <property type="evidence" value="ECO:0007669"/>
    <property type="project" value="UniProtKB-KW"/>
</dbReference>
<dbReference type="InterPro" id="IPR011019">
    <property type="entry name" value="KIND_dom"/>
</dbReference>
<dbReference type="GO" id="GO:0051295">
    <property type="term" value="P:establishment of meiotic spindle localization"/>
    <property type="evidence" value="ECO:0007669"/>
    <property type="project" value="TreeGrafter"/>
</dbReference>
<dbReference type="PANTHER" id="PTHR21345:SF5">
    <property type="entry name" value="PROTEIN SPIRE HOMOLOG 2"/>
    <property type="match status" value="1"/>
</dbReference>
<dbReference type="CDD" id="cd22065">
    <property type="entry name" value="WH2_Spire_1-2_r1"/>
    <property type="match status" value="1"/>
</dbReference>
<gene>
    <name evidence="16" type="primary">SPIRE2</name>
</gene>
<evidence type="ECO:0000256" key="5">
    <source>
        <dbReference type="ARBA" id="ARBA00022448"/>
    </source>
</evidence>
<keyword evidence="10" id="KW-0472">Membrane</keyword>
<dbReference type="GO" id="GO:0045010">
    <property type="term" value="P:actin nucleation"/>
    <property type="evidence" value="ECO:0007669"/>
    <property type="project" value="InterPro"/>
</dbReference>